<protein>
    <submittedName>
        <fullName evidence="2">Acetyltransferase (GNAT) family protein</fullName>
    </submittedName>
</protein>
<keyword evidence="3" id="KW-1185">Reference proteome</keyword>
<comment type="caution">
    <text evidence="2">The sequence shown here is derived from an EMBL/GenBank/DDBJ whole genome shotgun (WGS) entry which is preliminary data.</text>
</comment>
<dbReference type="EMBL" id="RBKT01000001">
    <property type="protein sequence ID" value="RKR86127.1"/>
    <property type="molecule type" value="Genomic_DNA"/>
</dbReference>
<evidence type="ECO:0000313" key="3">
    <source>
        <dbReference type="Proteomes" id="UP000277671"/>
    </source>
</evidence>
<gene>
    <name evidence="2" type="ORF">BDK92_0349</name>
</gene>
<dbReference type="PROSITE" id="PS51186">
    <property type="entry name" value="GNAT"/>
    <property type="match status" value="1"/>
</dbReference>
<proteinExistence type="predicted"/>
<dbReference type="InterPro" id="IPR000182">
    <property type="entry name" value="GNAT_dom"/>
</dbReference>
<keyword evidence="2" id="KW-0808">Transferase</keyword>
<dbReference type="Gene3D" id="3.40.630.30">
    <property type="match status" value="1"/>
</dbReference>
<name>A0A495JB23_9ACTN</name>
<dbReference type="RefSeq" id="WP_170208450.1">
    <property type="nucleotide sequence ID" value="NZ_RBKT01000001.1"/>
</dbReference>
<evidence type="ECO:0000259" key="1">
    <source>
        <dbReference type="PROSITE" id="PS51186"/>
    </source>
</evidence>
<accession>A0A495JB23</accession>
<feature type="domain" description="N-acetyltransferase" evidence="1">
    <location>
        <begin position="134"/>
        <end position="277"/>
    </location>
</feature>
<dbReference type="InterPro" id="IPR016181">
    <property type="entry name" value="Acyl_CoA_acyltransferase"/>
</dbReference>
<dbReference type="Pfam" id="PF00583">
    <property type="entry name" value="Acetyltransf_1"/>
    <property type="match status" value="1"/>
</dbReference>
<evidence type="ECO:0000313" key="2">
    <source>
        <dbReference type="EMBL" id="RKR86127.1"/>
    </source>
</evidence>
<dbReference type="SUPFAM" id="SSF55729">
    <property type="entry name" value="Acyl-CoA N-acyltransferases (Nat)"/>
    <property type="match status" value="1"/>
</dbReference>
<dbReference type="GO" id="GO:0016747">
    <property type="term" value="F:acyltransferase activity, transferring groups other than amino-acyl groups"/>
    <property type="evidence" value="ECO:0007669"/>
    <property type="project" value="InterPro"/>
</dbReference>
<reference evidence="2 3" key="1">
    <citation type="submission" date="2018-10" db="EMBL/GenBank/DDBJ databases">
        <title>Sequencing the genomes of 1000 actinobacteria strains.</title>
        <authorList>
            <person name="Klenk H.-P."/>
        </authorList>
    </citation>
    <scope>NUCLEOTIDE SEQUENCE [LARGE SCALE GENOMIC DNA]</scope>
    <source>
        <strain evidence="2 3">DSM 45175</strain>
    </source>
</reference>
<dbReference type="Proteomes" id="UP000277671">
    <property type="component" value="Unassembled WGS sequence"/>
</dbReference>
<sequence>MSRADLTKIAELVEAEFMHRWGANAPESVLEAFGVTTGRIGGGVMLSLRNDPMGGFFNKALGFGITEPVTEKLITEIVDFYREHGSPLVHIQIAPEFLPGDWAEIAAAHGLTPGATLVQCAGAVGDVKPASTGLRVGPVGDQEIDEWAALTWELFGAPNEHLAASMSAAARSGMCHAFAAWDGDQMVGVANLFLDGESAHLNCAATRESHRRRGVQSALIAARAEAAAAAGCRWLVVEVDKPEVEGANPSLNKVARLGLTPLYDRTEWTWRPETAKA</sequence>
<dbReference type="AlphaFoldDB" id="A0A495JB23"/>
<organism evidence="2 3">
    <name type="scientific">Micromonospora pisi</name>
    <dbReference type="NCBI Taxonomy" id="589240"/>
    <lineage>
        <taxon>Bacteria</taxon>
        <taxon>Bacillati</taxon>
        <taxon>Actinomycetota</taxon>
        <taxon>Actinomycetes</taxon>
        <taxon>Micromonosporales</taxon>
        <taxon>Micromonosporaceae</taxon>
        <taxon>Micromonospora</taxon>
    </lineage>
</organism>